<dbReference type="SUPFAM" id="SSF53383">
    <property type="entry name" value="PLP-dependent transferases"/>
    <property type="match status" value="1"/>
</dbReference>
<comment type="caution">
    <text evidence="6">The sequence shown here is derived from an EMBL/GenBank/DDBJ whole genome shotgun (WGS) entry which is preliminary data.</text>
</comment>
<feature type="modified residue" description="N6-(pyridoxal phosphate)lysine" evidence="4">
    <location>
        <position position="265"/>
    </location>
</feature>
<keyword evidence="3 4" id="KW-0501">Molybdenum cofactor biosynthesis</keyword>
<dbReference type="InterPro" id="IPR000192">
    <property type="entry name" value="Aminotrans_V_dom"/>
</dbReference>
<feature type="active site" evidence="4">
    <location>
        <position position="426"/>
    </location>
</feature>
<dbReference type="EMBL" id="LXJU01000021">
    <property type="protein sequence ID" value="OGE49516.1"/>
    <property type="molecule type" value="Genomic_DNA"/>
</dbReference>
<name>A0A1F5L8Z7_PENAI</name>
<dbReference type="InterPro" id="IPR028886">
    <property type="entry name" value="MoCo_sulfurase"/>
</dbReference>
<dbReference type="SUPFAM" id="SSF141673">
    <property type="entry name" value="MOSC N-terminal domain-like"/>
    <property type="match status" value="1"/>
</dbReference>
<dbReference type="InterPro" id="IPR015421">
    <property type="entry name" value="PyrdxlP-dep_Trfase_major"/>
</dbReference>
<evidence type="ECO:0000313" key="7">
    <source>
        <dbReference type="Proteomes" id="UP000177622"/>
    </source>
</evidence>
<evidence type="ECO:0000313" key="6">
    <source>
        <dbReference type="EMBL" id="OGE49516.1"/>
    </source>
</evidence>
<evidence type="ECO:0000256" key="3">
    <source>
        <dbReference type="ARBA" id="ARBA00023150"/>
    </source>
</evidence>
<dbReference type="InterPro" id="IPR015422">
    <property type="entry name" value="PyrdxlP-dep_Trfase_small"/>
</dbReference>
<dbReference type="Gene3D" id="3.90.1150.10">
    <property type="entry name" value="Aspartate Aminotransferase, domain 1"/>
    <property type="match status" value="1"/>
</dbReference>
<dbReference type="Pfam" id="PF00266">
    <property type="entry name" value="Aminotran_5"/>
    <property type="match status" value="1"/>
</dbReference>
<dbReference type="GO" id="GO:0030151">
    <property type="term" value="F:molybdenum ion binding"/>
    <property type="evidence" value="ECO:0007669"/>
    <property type="project" value="UniProtKB-UniRule"/>
</dbReference>
<dbReference type="GO" id="GO:0008265">
    <property type="term" value="F:molybdenum cofactor sulfurtransferase activity"/>
    <property type="evidence" value="ECO:0007669"/>
    <property type="project" value="UniProtKB-UniRule"/>
</dbReference>
<dbReference type="Pfam" id="PF03473">
    <property type="entry name" value="MOSC"/>
    <property type="match status" value="1"/>
</dbReference>
<protein>
    <recommendedName>
        <fullName evidence="4">Molybdenum cofactor sulfurase</fullName>
        <shortName evidence="4">MCS</shortName>
        <shortName evidence="4">MOS</shortName>
        <shortName evidence="4">MoCo sulfurase</shortName>
        <ecNumber evidence="4">2.8.1.9</ecNumber>
    </recommendedName>
    <alternativeName>
        <fullName evidence="4">Molybdenum cofactor sulfurtransferase</fullName>
    </alternativeName>
</protein>
<feature type="domain" description="MOSC" evidence="5">
    <location>
        <begin position="662"/>
        <end position="859"/>
    </location>
</feature>
<sequence length="863" mass="95930">MAEQMNTMHTTIVITAVAKELWSSTHFMMESIEEESVHSQYGQGYFAGTDAIREQEYPLLNGTTYLDHAGTTLYARSSIESFSDDMISNLFGNPHSMSVSSQLSTERTDDVRLRVLQFFNASPDEFDVVFVANATAAIKLIGESFRDDPRGFWYGYHVDSHTSVIGVRELADMGCQCFDDTDVDAWISELGTAQSKIPKLFAFPAQSNMNGRRLPLQWCGQIRSAANEGRNVFTLLDAASFLSTAPLDLGEAATAPDFTALSFYKIFGYPDLGALIVRKSTASVLERRKYFGGGTVDMVIASGAQWHAKKETSIHERLEDGTLPFHSIIALDAALTTHKRLYGSMSNISSHTGFLAQRVYDRLSGLRHFNGMKVCEIYQSGYGNPALQGPIIAFNMRNSHGEWIPKSEVEKLATVHNIQLRSGSVCNPGRTAMSLGWAGEELRRHYATGLRCGDDHDVLDGRPTGILRVSLGAMTNLKDIDSLTDFVEEFYVEKVPPLVPLSLPMDANNIVAPQFYVESLTIFPIKGCAPFKIPEGKRWEVKREGLAWDREWYLVHQVTGFPLKQKEYPQMASIYPSVDMERGILRITCNPKVTNGPFSLEIPLIWDAKSTSVMSSPVRSSCRKGVPSAYEHSSSLRAYASPVVSAFFTELLGVACTLARFSSLDAELDIKPPNLASIWKNRFRRFATLDSFSRADRIPRQNCQKYVLVSNEMSILIVSRSSVNRLNEIIKANTKPTSGVSKAIGADLFTSNIVVAERVCQPARAEHPYAEDHWSSIRIGKDQLLFDTVDPCQRCQMLCVDQPTGVRRNEIFAALPKMRKVDGRVQFGRYAVISTKEGENIGMGPGSRTIMVGDVVLPTEQNH</sequence>
<comment type="catalytic activity">
    <reaction evidence="4">
        <text>Mo-molybdopterin + L-cysteine + AH2 = thio-Mo-molybdopterin + L-alanine + A + H2O</text>
        <dbReference type="Rhea" id="RHEA:42636"/>
        <dbReference type="ChEBI" id="CHEBI:13193"/>
        <dbReference type="ChEBI" id="CHEBI:15377"/>
        <dbReference type="ChEBI" id="CHEBI:17499"/>
        <dbReference type="ChEBI" id="CHEBI:35235"/>
        <dbReference type="ChEBI" id="CHEBI:57972"/>
        <dbReference type="ChEBI" id="CHEBI:71302"/>
        <dbReference type="ChEBI" id="CHEBI:82685"/>
        <dbReference type="EC" id="2.8.1.9"/>
    </reaction>
</comment>
<dbReference type="PANTHER" id="PTHR14237:SF80">
    <property type="entry name" value="MOLYBDENUM COFACTOR SULFURASE"/>
    <property type="match status" value="1"/>
</dbReference>
<keyword evidence="2 4" id="KW-0663">Pyridoxal phosphate</keyword>
<reference evidence="6 7" key="1">
    <citation type="journal article" date="2016" name="Sci. Rep.">
        <title>Penicillium arizonense, a new, genome sequenced fungal species, reveals a high chemical diversity in secreted metabolites.</title>
        <authorList>
            <person name="Grijseels S."/>
            <person name="Nielsen J.C."/>
            <person name="Randelovic M."/>
            <person name="Nielsen J."/>
            <person name="Nielsen K.F."/>
            <person name="Workman M."/>
            <person name="Frisvad J.C."/>
        </authorList>
    </citation>
    <scope>NUCLEOTIDE SEQUENCE [LARGE SCALE GENOMIC DNA]</scope>
    <source>
        <strain evidence="6 7">CBS 141311</strain>
    </source>
</reference>
<dbReference type="InterPro" id="IPR015424">
    <property type="entry name" value="PyrdxlP-dep_Trfase"/>
</dbReference>
<dbReference type="PANTHER" id="PTHR14237">
    <property type="entry name" value="MOLYBDOPTERIN COFACTOR SULFURASE MOSC"/>
    <property type="match status" value="1"/>
</dbReference>
<dbReference type="HAMAP" id="MF_03050">
    <property type="entry name" value="MOCOS"/>
    <property type="match status" value="1"/>
</dbReference>
<keyword evidence="1 4" id="KW-0808">Transferase</keyword>
<dbReference type="Pfam" id="PF03476">
    <property type="entry name" value="MOSC_N"/>
    <property type="match status" value="1"/>
</dbReference>
<dbReference type="GO" id="GO:0016829">
    <property type="term" value="F:lyase activity"/>
    <property type="evidence" value="ECO:0007669"/>
    <property type="project" value="UniProtKB-UniRule"/>
</dbReference>
<dbReference type="EC" id="2.8.1.9" evidence="4"/>
<proteinExistence type="inferred from homology"/>
<dbReference type="STRING" id="1835702.A0A1F5L8Z7"/>
<dbReference type="InterPro" id="IPR005302">
    <property type="entry name" value="MoCF_Sase_C"/>
</dbReference>
<evidence type="ECO:0000256" key="2">
    <source>
        <dbReference type="ARBA" id="ARBA00022898"/>
    </source>
</evidence>
<dbReference type="GO" id="GO:0006777">
    <property type="term" value="P:Mo-molybdopterin cofactor biosynthetic process"/>
    <property type="evidence" value="ECO:0007669"/>
    <property type="project" value="UniProtKB-UniRule"/>
</dbReference>
<dbReference type="Gene3D" id="3.40.640.10">
    <property type="entry name" value="Type I PLP-dependent aspartate aminotransferase-like (Major domain)"/>
    <property type="match status" value="1"/>
</dbReference>
<dbReference type="AlphaFoldDB" id="A0A1F5L8Z7"/>
<dbReference type="PROSITE" id="PS51340">
    <property type="entry name" value="MOSC"/>
    <property type="match status" value="1"/>
</dbReference>
<comment type="cofactor">
    <cofactor evidence="4">
        <name>pyridoxal 5'-phosphate</name>
        <dbReference type="ChEBI" id="CHEBI:597326"/>
    </cofactor>
</comment>
<gene>
    <name evidence="4" type="primary">hxB</name>
    <name evidence="6" type="ORF">PENARI_c021G08689</name>
</gene>
<comment type="similarity">
    <text evidence="4">Belongs to the class-V pyridoxal-phosphate-dependent aminotransferase family. MOCOS subfamily.</text>
</comment>
<keyword evidence="7" id="KW-1185">Reference proteome</keyword>
<dbReference type="OrthoDB" id="10264306at2759"/>
<organism evidence="6 7">
    <name type="scientific">Penicillium arizonense</name>
    <dbReference type="NCBI Taxonomy" id="1835702"/>
    <lineage>
        <taxon>Eukaryota</taxon>
        <taxon>Fungi</taxon>
        <taxon>Dikarya</taxon>
        <taxon>Ascomycota</taxon>
        <taxon>Pezizomycotina</taxon>
        <taxon>Eurotiomycetes</taxon>
        <taxon>Eurotiomycetidae</taxon>
        <taxon>Eurotiales</taxon>
        <taxon>Aspergillaceae</taxon>
        <taxon>Penicillium</taxon>
    </lineage>
</organism>
<evidence type="ECO:0000256" key="1">
    <source>
        <dbReference type="ARBA" id="ARBA00022679"/>
    </source>
</evidence>
<comment type="function">
    <text evidence="4">Sulfurates the molybdenum cofactor. Sulfation of molybdenum is essential for xanthine dehydrogenase (XDH) and aldehyde oxidase (ADO) enzymes in which molybdenum cofactor is liganded by 1 oxygen and 1 sulfur atom in active form.</text>
</comment>
<dbReference type="InterPro" id="IPR005303">
    <property type="entry name" value="MOCOS_middle"/>
</dbReference>
<evidence type="ECO:0000259" key="5">
    <source>
        <dbReference type="PROSITE" id="PS51340"/>
    </source>
</evidence>
<evidence type="ECO:0000256" key="4">
    <source>
        <dbReference type="HAMAP-Rule" id="MF_03050"/>
    </source>
</evidence>
<accession>A0A1F5L8Z7</accession>
<dbReference type="GO" id="GO:0030170">
    <property type="term" value="F:pyridoxal phosphate binding"/>
    <property type="evidence" value="ECO:0007669"/>
    <property type="project" value="UniProtKB-UniRule"/>
</dbReference>
<dbReference type="Proteomes" id="UP000177622">
    <property type="component" value="Unassembled WGS sequence"/>
</dbReference>